<keyword evidence="1" id="KW-1133">Transmembrane helix</keyword>
<evidence type="ECO:0000313" key="2">
    <source>
        <dbReference type="EMBL" id="OPH49273.1"/>
    </source>
</evidence>
<keyword evidence="1" id="KW-0472">Membrane</keyword>
<evidence type="ECO:0000256" key="1">
    <source>
        <dbReference type="SAM" id="Phobius"/>
    </source>
</evidence>
<name>A0A1V4HBV2_9BACL</name>
<reference evidence="3" key="1">
    <citation type="submission" date="2016-07" db="EMBL/GenBank/DDBJ databases">
        <authorList>
            <person name="Florea S."/>
            <person name="Webb J.S."/>
            <person name="Jaromczyk J."/>
            <person name="Schardl C.L."/>
        </authorList>
    </citation>
    <scope>NUCLEOTIDE SEQUENCE [LARGE SCALE GENOMIC DNA]</scope>
    <source>
        <strain evidence="3">CY1</strain>
    </source>
</reference>
<protein>
    <submittedName>
        <fullName evidence="2">Uncharacterized protein</fullName>
    </submittedName>
</protein>
<accession>A0A1V4HBV2</accession>
<proteinExistence type="predicted"/>
<sequence length="67" mass="7703">MLVWIGMCAGLWGCVWIWMWCGIVGMRVIWLWGGIVGMRVNWSALSQTDIEPVKGNYVPLFILKTIF</sequence>
<feature type="transmembrane region" description="Helical" evidence="1">
    <location>
        <begin position="15"/>
        <end position="36"/>
    </location>
</feature>
<dbReference type="AlphaFoldDB" id="A0A1V4HBV2"/>
<keyword evidence="3" id="KW-1185">Reference proteome</keyword>
<keyword evidence="1" id="KW-0812">Transmembrane</keyword>
<organism evidence="2 3">
    <name type="scientific">Paenibacillus ferrarius</name>
    <dbReference type="NCBI Taxonomy" id="1469647"/>
    <lineage>
        <taxon>Bacteria</taxon>
        <taxon>Bacillati</taxon>
        <taxon>Bacillota</taxon>
        <taxon>Bacilli</taxon>
        <taxon>Bacillales</taxon>
        <taxon>Paenibacillaceae</taxon>
        <taxon>Paenibacillus</taxon>
    </lineage>
</organism>
<dbReference type="Proteomes" id="UP000190626">
    <property type="component" value="Unassembled WGS sequence"/>
</dbReference>
<dbReference type="STRING" id="1469647.BC351_37430"/>
<comment type="caution">
    <text evidence="2">The sequence shown here is derived from an EMBL/GenBank/DDBJ whole genome shotgun (WGS) entry which is preliminary data.</text>
</comment>
<evidence type="ECO:0000313" key="3">
    <source>
        <dbReference type="Proteomes" id="UP000190626"/>
    </source>
</evidence>
<gene>
    <name evidence="2" type="ORF">BC351_37430</name>
</gene>
<dbReference type="EMBL" id="MBTG01000040">
    <property type="protein sequence ID" value="OPH49273.1"/>
    <property type="molecule type" value="Genomic_DNA"/>
</dbReference>